<dbReference type="AlphaFoldDB" id="A0A1M7YZ38"/>
<name>A0A1M7YZ38_9VIBR</name>
<keyword evidence="1" id="KW-1133">Transmembrane helix</keyword>
<evidence type="ECO:0000313" key="2">
    <source>
        <dbReference type="EMBL" id="SHO57833.1"/>
    </source>
</evidence>
<sequence length="158" mass="17209">MVEIHLHGELAKLECPEAIDVQSPYEAIQFLCEVVPGFRQCYFSGQYTIENDQGSFVTEDNLHLQGCQSLHFYPAAAGAVTGALVGAGLLMGGMLAVKYMDLKLSGYEERESVDSRNSYLFNGAKNTVEQGVARPLLYGKMEVGGHIISTGLTTEQII</sequence>
<dbReference type="STRING" id="1117707.VQ7734_03603"/>
<dbReference type="EMBL" id="FRFG01000048">
    <property type="protein sequence ID" value="SHO57833.1"/>
    <property type="molecule type" value="Genomic_DNA"/>
</dbReference>
<gene>
    <name evidence="2" type="ORF">VQ7734_03603</name>
</gene>
<keyword evidence="1" id="KW-0472">Membrane</keyword>
<dbReference type="RefSeq" id="WP_073585172.1">
    <property type="nucleotide sequence ID" value="NZ_AP024897.1"/>
</dbReference>
<organism evidence="2 3">
    <name type="scientific">Vibrio quintilis</name>
    <dbReference type="NCBI Taxonomy" id="1117707"/>
    <lineage>
        <taxon>Bacteria</taxon>
        <taxon>Pseudomonadati</taxon>
        <taxon>Pseudomonadota</taxon>
        <taxon>Gammaproteobacteria</taxon>
        <taxon>Vibrionales</taxon>
        <taxon>Vibrionaceae</taxon>
        <taxon>Vibrio</taxon>
    </lineage>
</organism>
<protein>
    <submittedName>
        <fullName evidence="2">Bacteriophage lambda tail assembly protein I</fullName>
    </submittedName>
</protein>
<proteinExistence type="predicted"/>
<dbReference type="OrthoDB" id="5617695at2"/>
<accession>A0A1M7YZ38</accession>
<dbReference type="Proteomes" id="UP000184600">
    <property type="component" value="Unassembled WGS sequence"/>
</dbReference>
<evidence type="ECO:0000256" key="1">
    <source>
        <dbReference type="SAM" id="Phobius"/>
    </source>
</evidence>
<feature type="transmembrane region" description="Helical" evidence="1">
    <location>
        <begin position="72"/>
        <end position="97"/>
    </location>
</feature>
<evidence type="ECO:0000313" key="3">
    <source>
        <dbReference type="Proteomes" id="UP000184600"/>
    </source>
</evidence>
<keyword evidence="3" id="KW-1185">Reference proteome</keyword>
<keyword evidence="1" id="KW-0812">Transmembrane</keyword>
<reference evidence="3" key="1">
    <citation type="submission" date="2016-12" db="EMBL/GenBank/DDBJ databases">
        <authorList>
            <person name="Rodrigo-Torres L."/>
            <person name="Arahal R.D."/>
            <person name="Lucena T."/>
        </authorList>
    </citation>
    <scope>NUCLEOTIDE SEQUENCE [LARGE SCALE GENOMIC DNA]</scope>
</reference>